<accession>A0ACC4CVQ4</accession>
<keyword evidence="2" id="KW-1185">Reference proteome</keyword>
<reference evidence="1 2" key="1">
    <citation type="journal article" date="2024" name="Plant Biotechnol. J.">
        <title>Genome and CRISPR/Cas9 system of a widespread forest tree (Populus alba) in the world.</title>
        <authorList>
            <person name="Liu Y.J."/>
            <person name="Jiang P.F."/>
            <person name="Han X.M."/>
            <person name="Li X.Y."/>
            <person name="Wang H.M."/>
            <person name="Wang Y.J."/>
            <person name="Wang X.X."/>
            <person name="Zeng Q.Y."/>
        </authorList>
    </citation>
    <scope>NUCLEOTIDE SEQUENCE [LARGE SCALE GENOMIC DNA]</scope>
    <source>
        <strain evidence="2">cv. PAL-ZL1</strain>
    </source>
</reference>
<sequence length="69" mass="7488">MKEAIVSTIETSCLLPNPRCRGDERLKVDDANLLLLLAHGVEKMSLLERGTSIRNTIGRTVATGESVHG</sequence>
<proteinExistence type="predicted"/>
<protein>
    <submittedName>
        <fullName evidence="1">Uncharacterized protein</fullName>
    </submittedName>
</protein>
<organism evidence="1 2">
    <name type="scientific">Populus alba</name>
    <name type="common">White poplar</name>
    <dbReference type="NCBI Taxonomy" id="43335"/>
    <lineage>
        <taxon>Eukaryota</taxon>
        <taxon>Viridiplantae</taxon>
        <taxon>Streptophyta</taxon>
        <taxon>Embryophyta</taxon>
        <taxon>Tracheophyta</taxon>
        <taxon>Spermatophyta</taxon>
        <taxon>Magnoliopsida</taxon>
        <taxon>eudicotyledons</taxon>
        <taxon>Gunneridae</taxon>
        <taxon>Pentapetalae</taxon>
        <taxon>rosids</taxon>
        <taxon>fabids</taxon>
        <taxon>Malpighiales</taxon>
        <taxon>Salicaceae</taxon>
        <taxon>Saliceae</taxon>
        <taxon>Populus</taxon>
    </lineage>
</organism>
<evidence type="ECO:0000313" key="1">
    <source>
        <dbReference type="EMBL" id="KAL3604967.1"/>
    </source>
</evidence>
<comment type="caution">
    <text evidence="1">The sequence shown here is derived from an EMBL/GenBank/DDBJ whole genome shotgun (WGS) entry which is preliminary data.</text>
</comment>
<dbReference type="Proteomes" id="UP000309997">
    <property type="component" value="Unassembled WGS sequence"/>
</dbReference>
<name>A0ACC4CVQ4_POPAL</name>
<evidence type="ECO:0000313" key="2">
    <source>
        <dbReference type="Proteomes" id="UP000309997"/>
    </source>
</evidence>
<gene>
    <name evidence="1" type="ORF">D5086_005826</name>
</gene>
<dbReference type="EMBL" id="RCHU02000002">
    <property type="protein sequence ID" value="KAL3604967.1"/>
    <property type="molecule type" value="Genomic_DNA"/>
</dbReference>